<keyword evidence="10 11" id="KW-0066">ATP synthesis</keyword>
<dbReference type="InterPro" id="IPR035908">
    <property type="entry name" value="F0_ATP_A_sf"/>
</dbReference>
<dbReference type="STRING" id="1122154.SAMN02746068_01244"/>
<evidence type="ECO:0000256" key="7">
    <source>
        <dbReference type="ARBA" id="ARBA00022989"/>
    </source>
</evidence>
<evidence type="ECO:0000256" key="5">
    <source>
        <dbReference type="ARBA" id="ARBA00022692"/>
    </source>
</evidence>
<reference evidence="14 15" key="2">
    <citation type="submission" date="2016-11" db="EMBL/GenBank/DDBJ databases">
        <authorList>
            <person name="Jaros S."/>
            <person name="Januszkiewicz K."/>
            <person name="Wedrychowicz H."/>
        </authorList>
    </citation>
    <scope>NUCLEOTIDE SEQUENCE [LARGE SCALE GENOMIC DNA]</scope>
    <source>
        <strain evidence="14 15">DSM 22330</strain>
    </source>
</reference>
<evidence type="ECO:0000256" key="2">
    <source>
        <dbReference type="ARBA" id="ARBA00006810"/>
    </source>
</evidence>
<dbReference type="NCBIfam" id="NF004479">
    <property type="entry name" value="PRK05815.1-4"/>
    <property type="match status" value="1"/>
</dbReference>
<evidence type="ECO:0000256" key="9">
    <source>
        <dbReference type="ARBA" id="ARBA00023136"/>
    </source>
</evidence>
<keyword evidence="8 11" id="KW-0406">Ion transport</keyword>
<name>A0A1K2HC63_9LACT</name>
<evidence type="ECO:0000256" key="10">
    <source>
        <dbReference type="ARBA" id="ARBA00023310"/>
    </source>
</evidence>
<dbReference type="Proteomes" id="UP000185655">
    <property type="component" value="Unassembled WGS sequence"/>
</dbReference>
<dbReference type="RefSeq" id="WP_031365883.1">
    <property type="nucleotide sequence ID" value="NZ_FPKS01000005.1"/>
</dbReference>
<dbReference type="GO" id="GO:0005886">
    <property type="term" value="C:plasma membrane"/>
    <property type="evidence" value="ECO:0007669"/>
    <property type="project" value="UniProtKB-SubCell"/>
</dbReference>
<evidence type="ECO:0000256" key="11">
    <source>
        <dbReference type="HAMAP-Rule" id="MF_01393"/>
    </source>
</evidence>
<gene>
    <name evidence="11" type="primary">atpB</name>
    <name evidence="13" type="ORF">RR45_GL001735</name>
    <name evidence="14" type="ORF">SAMN02746068_01244</name>
</gene>
<reference evidence="13 16" key="1">
    <citation type="submission" date="2014-12" db="EMBL/GenBank/DDBJ databases">
        <title>Draft genome sequences of 10 type strains of Lactococcus.</title>
        <authorList>
            <person name="Sun Z."/>
            <person name="Zhong Z."/>
            <person name="Liu W."/>
            <person name="Zhang W."/>
            <person name="Zhang H."/>
        </authorList>
    </citation>
    <scope>NUCLEOTIDE SEQUENCE [LARGE SCALE GENOMIC DNA]</scope>
    <source>
        <strain evidence="13 16">DSM 22330</strain>
    </source>
</reference>
<dbReference type="InterPro" id="IPR045082">
    <property type="entry name" value="ATP_syn_F0_a_bact/chloroplast"/>
</dbReference>
<dbReference type="Gene3D" id="1.20.120.220">
    <property type="entry name" value="ATP synthase, F0 complex, subunit A"/>
    <property type="match status" value="1"/>
</dbReference>
<evidence type="ECO:0000256" key="12">
    <source>
        <dbReference type="RuleBase" id="RU000483"/>
    </source>
</evidence>
<protein>
    <recommendedName>
        <fullName evidence="11 12">ATP synthase subunit a</fullName>
    </recommendedName>
    <alternativeName>
        <fullName evidence="11">ATP synthase F0 sector subunit a</fullName>
    </alternativeName>
    <alternativeName>
        <fullName evidence="11">F-ATPase subunit 6</fullName>
    </alternativeName>
</protein>
<dbReference type="CDD" id="cd00310">
    <property type="entry name" value="ATP-synt_Fo_a_6"/>
    <property type="match status" value="1"/>
</dbReference>
<feature type="transmembrane region" description="Helical" evidence="11">
    <location>
        <begin position="12"/>
        <end position="35"/>
    </location>
</feature>
<comment type="similarity">
    <text evidence="2 11 12">Belongs to the ATPase A chain family.</text>
</comment>
<dbReference type="EMBL" id="JXJT01000005">
    <property type="protein sequence ID" value="PCS04144.1"/>
    <property type="molecule type" value="Genomic_DNA"/>
</dbReference>
<dbReference type="GO" id="GO:0042777">
    <property type="term" value="P:proton motive force-driven plasma membrane ATP synthesis"/>
    <property type="evidence" value="ECO:0007669"/>
    <property type="project" value="TreeGrafter"/>
</dbReference>
<comment type="function">
    <text evidence="11 12">Key component of the proton channel; it plays a direct role in the translocation of protons across the membrane.</text>
</comment>
<evidence type="ECO:0000256" key="1">
    <source>
        <dbReference type="ARBA" id="ARBA00004141"/>
    </source>
</evidence>
<organism evidence="14 15">
    <name type="scientific">Pseudolactococcus chungangensis CAU 28 = DSM 22330</name>
    <dbReference type="NCBI Taxonomy" id="1122154"/>
    <lineage>
        <taxon>Bacteria</taxon>
        <taxon>Bacillati</taxon>
        <taxon>Bacillota</taxon>
        <taxon>Bacilli</taxon>
        <taxon>Lactobacillales</taxon>
        <taxon>Streptococcaceae</taxon>
        <taxon>Pseudolactococcus</taxon>
    </lineage>
</organism>
<dbReference type="Pfam" id="PF00119">
    <property type="entry name" value="ATP-synt_A"/>
    <property type="match status" value="1"/>
</dbReference>
<dbReference type="EMBL" id="FPKS01000005">
    <property type="protein sequence ID" value="SFZ74416.1"/>
    <property type="molecule type" value="Genomic_DNA"/>
</dbReference>
<evidence type="ECO:0000256" key="4">
    <source>
        <dbReference type="ARBA" id="ARBA00022547"/>
    </source>
</evidence>
<dbReference type="GO" id="GO:0046933">
    <property type="term" value="F:proton-transporting ATP synthase activity, rotational mechanism"/>
    <property type="evidence" value="ECO:0007669"/>
    <property type="project" value="UniProtKB-UniRule"/>
</dbReference>
<keyword evidence="7 11" id="KW-1133">Transmembrane helix</keyword>
<dbReference type="Proteomes" id="UP000218979">
    <property type="component" value="Unassembled WGS sequence"/>
</dbReference>
<dbReference type="AlphaFoldDB" id="A0A1K2HC63"/>
<dbReference type="GO" id="GO:0045259">
    <property type="term" value="C:proton-transporting ATP synthase complex"/>
    <property type="evidence" value="ECO:0007669"/>
    <property type="project" value="UniProtKB-KW"/>
</dbReference>
<dbReference type="InterPro" id="IPR000568">
    <property type="entry name" value="ATP_synth_F0_asu"/>
</dbReference>
<evidence type="ECO:0000256" key="6">
    <source>
        <dbReference type="ARBA" id="ARBA00022781"/>
    </source>
</evidence>
<dbReference type="NCBIfam" id="TIGR01131">
    <property type="entry name" value="ATP_synt_6_or_A"/>
    <property type="match status" value="1"/>
</dbReference>
<keyword evidence="4 11" id="KW-0138">CF(0)</keyword>
<dbReference type="HAMAP" id="MF_01393">
    <property type="entry name" value="ATP_synth_a_bact"/>
    <property type="match status" value="1"/>
</dbReference>
<keyword evidence="5 11" id="KW-0812">Transmembrane</keyword>
<evidence type="ECO:0000313" key="16">
    <source>
        <dbReference type="Proteomes" id="UP000218979"/>
    </source>
</evidence>
<sequence>MEKSWSFHIGPVYFDGAVLVMTVLTCAIIFGFVFWASRRMTLRPKGKQNVLEAIIDFVNGISKDNMGATESRRYSLFVFVLFMFIFVANNIGLMTKIEGSNELTYWKSPTADVGVTLALSLMVSLVATLSSIKRFGFKGYIKHAFLTPAAMLPMNIMEEFINFLSLALRLFGNIFAGEIVIGLITRIGNIEVYYLPLAILLEVAWTAFSLFIGALQAYVFVLLSTMYINEKIAKEE</sequence>
<keyword evidence="6 11" id="KW-0375">Hydrogen ion transport</keyword>
<accession>A0A1K2HC63</accession>
<proteinExistence type="inferred from homology"/>
<comment type="subcellular location">
    <subcellularLocation>
        <location evidence="11 12">Cell membrane</location>
        <topology evidence="11 12">Multi-pass membrane protein</topology>
    </subcellularLocation>
    <subcellularLocation>
        <location evidence="1">Membrane</location>
        <topology evidence="1">Multi-pass membrane protein</topology>
    </subcellularLocation>
</comment>
<feature type="transmembrane region" description="Helical" evidence="11">
    <location>
        <begin position="204"/>
        <end position="228"/>
    </location>
</feature>
<dbReference type="PANTHER" id="PTHR42823:SF3">
    <property type="entry name" value="ATP SYNTHASE SUBUNIT A, CHLOROPLASTIC"/>
    <property type="match status" value="1"/>
</dbReference>
<keyword evidence="3 11" id="KW-0813">Transport</keyword>
<evidence type="ECO:0000313" key="15">
    <source>
        <dbReference type="Proteomes" id="UP000185655"/>
    </source>
</evidence>
<feature type="transmembrane region" description="Helical" evidence="11">
    <location>
        <begin position="74"/>
        <end position="93"/>
    </location>
</feature>
<dbReference type="PROSITE" id="PS00449">
    <property type="entry name" value="ATPASE_A"/>
    <property type="match status" value="1"/>
</dbReference>
<dbReference type="InterPro" id="IPR023011">
    <property type="entry name" value="ATP_synth_F0_asu_AS"/>
</dbReference>
<keyword evidence="16" id="KW-1185">Reference proteome</keyword>
<evidence type="ECO:0000313" key="14">
    <source>
        <dbReference type="EMBL" id="SFZ74416.1"/>
    </source>
</evidence>
<evidence type="ECO:0000313" key="13">
    <source>
        <dbReference type="EMBL" id="PCS04144.1"/>
    </source>
</evidence>
<feature type="transmembrane region" description="Helical" evidence="11">
    <location>
        <begin position="113"/>
        <end position="132"/>
    </location>
</feature>
<dbReference type="SUPFAM" id="SSF81336">
    <property type="entry name" value="F1F0 ATP synthase subunit A"/>
    <property type="match status" value="1"/>
</dbReference>
<dbReference type="OrthoDB" id="9789241at2"/>
<evidence type="ECO:0000256" key="3">
    <source>
        <dbReference type="ARBA" id="ARBA00022448"/>
    </source>
</evidence>
<evidence type="ECO:0000256" key="8">
    <source>
        <dbReference type="ARBA" id="ARBA00023065"/>
    </source>
</evidence>
<dbReference type="PANTHER" id="PTHR42823">
    <property type="entry name" value="ATP SYNTHASE SUBUNIT A, CHLOROPLASTIC"/>
    <property type="match status" value="1"/>
</dbReference>
<feature type="transmembrane region" description="Helical" evidence="11">
    <location>
        <begin position="160"/>
        <end position="184"/>
    </location>
</feature>
<keyword evidence="11" id="KW-1003">Cell membrane</keyword>
<dbReference type="PRINTS" id="PR00123">
    <property type="entry name" value="ATPASEA"/>
</dbReference>
<keyword evidence="9 11" id="KW-0472">Membrane</keyword>